<dbReference type="PANTHER" id="PTHR37298">
    <property type="entry name" value="UPF0111 PROTEIN YKAA"/>
    <property type="match status" value="1"/>
</dbReference>
<gene>
    <name evidence="2" type="ORF">FHS83_000674</name>
</gene>
<accession>A0A846MVF7</accession>
<protein>
    <recommendedName>
        <fullName evidence="4">Nuclease PIN</fullName>
    </recommendedName>
</protein>
<comment type="caution">
    <text evidence="2">The sequence shown here is derived from an EMBL/GenBank/DDBJ whole genome shotgun (WGS) entry which is preliminary data.</text>
</comment>
<dbReference type="Pfam" id="PF01865">
    <property type="entry name" value="PhoU_div"/>
    <property type="match status" value="1"/>
</dbReference>
<reference evidence="2 3" key="1">
    <citation type="submission" date="2020-03" db="EMBL/GenBank/DDBJ databases">
        <title>Genomic Encyclopedia of Type Strains, Phase IV (KMG-IV): sequencing the most valuable type-strain genomes for metagenomic binning, comparative biology and taxonomic classification.</title>
        <authorList>
            <person name="Goeker M."/>
        </authorList>
    </citation>
    <scope>NUCLEOTIDE SEQUENCE [LARGE SCALE GENOMIC DNA]</scope>
    <source>
        <strain evidence="2 3">DSM 19867</strain>
    </source>
</reference>
<dbReference type="InterPro" id="IPR052912">
    <property type="entry name" value="UPF0111_domain"/>
</dbReference>
<dbReference type="AlphaFoldDB" id="A0A846MVF7"/>
<evidence type="ECO:0000313" key="3">
    <source>
        <dbReference type="Proteomes" id="UP000570514"/>
    </source>
</evidence>
<dbReference type="EMBL" id="JAASRM010000001">
    <property type="protein sequence ID" value="NIK87356.1"/>
    <property type="molecule type" value="Genomic_DNA"/>
</dbReference>
<dbReference type="Proteomes" id="UP000570514">
    <property type="component" value="Unassembled WGS sequence"/>
</dbReference>
<sequence>MPQENRFFDLFNRHARTILDGAEALRAVLNNRMDIAEGCAKVFERESQADIITQDVLNLTRRSFITPFDRGDIKTLITALDDSIDQMKKTCTAILLYEVKEFEPHMAQMGDLIVDAAKLTIEAVALLGALRQDTARVNAVTEAIMRLEDAADELNHLGLKALFAKHRQGNAMDFIVGAEVYDHLEKVMDRFEDVANGISGIAIEQA</sequence>
<dbReference type="PANTHER" id="PTHR37298:SF1">
    <property type="entry name" value="UPF0111 PROTEIN YKAA"/>
    <property type="match status" value="1"/>
</dbReference>
<evidence type="ECO:0000256" key="1">
    <source>
        <dbReference type="ARBA" id="ARBA00008591"/>
    </source>
</evidence>
<dbReference type="InterPro" id="IPR038078">
    <property type="entry name" value="PhoU-like_sf"/>
</dbReference>
<evidence type="ECO:0008006" key="4">
    <source>
        <dbReference type="Google" id="ProtNLM"/>
    </source>
</evidence>
<organism evidence="2 3">
    <name type="scientific">Rhizomicrobium palustre</name>
    <dbReference type="NCBI Taxonomy" id="189966"/>
    <lineage>
        <taxon>Bacteria</taxon>
        <taxon>Pseudomonadati</taxon>
        <taxon>Pseudomonadota</taxon>
        <taxon>Alphaproteobacteria</taxon>
        <taxon>Micropepsales</taxon>
        <taxon>Micropepsaceae</taxon>
        <taxon>Rhizomicrobium</taxon>
    </lineage>
</organism>
<evidence type="ECO:0000313" key="2">
    <source>
        <dbReference type="EMBL" id="NIK87356.1"/>
    </source>
</evidence>
<proteinExistence type="inferred from homology"/>
<keyword evidence="3" id="KW-1185">Reference proteome</keyword>
<name>A0A846MVF7_9PROT</name>
<dbReference type="InterPro" id="IPR018445">
    <property type="entry name" value="Put_Phosphate_transp_reg"/>
</dbReference>
<comment type="similarity">
    <text evidence="1">Belongs to the UPF0111 family.</text>
</comment>
<dbReference type="Gene3D" id="1.20.58.220">
    <property type="entry name" value="Phosphate transport system protein phou homolog 2, domain 2"/>
    <property type="match status" value="1"/>
</dbReference>